<evidence type="ECO:0000256" key="1">
    <source>
        <dbReference type="SAM" id="MobiDB-lite"/>
    </source>
</evidence>
<keyword evidence="3" id="KW-1185">Reference proteome</keyword>
<dbReference type="EMBL" id="BPLR01011430">
    <property type="protein sequence ID" value="GIY46503.1"/>
    <property type="molecule type" value="Genomic_DNA"/>
</dbReference>
<feature type="region of interest" description="Disordered" evidence="1">
    <location>
        <begin position="32"/>
        <end position="63"/>
    </location>
</feature>
<evidence type="ECO:0000313" key="3">
    <source>
        <dbReference type="Proteomes" id="UP001054945"/>
    </source>
</evidence>
<protein>
    <submittedName>
        <fullName evidence="2">Uncharacterized protein</fullName>
    </submittedName>
</protein>
<evidence type="ECO:0000313" key="2">
    <source>
        <dbReference type="EMBL" id="GIY46503.1"/>
    </source>
</evidence>
<proteinExistence type="predicted"/>
<dbReference type="Proteomes" id="UP001054945">
    <property type="component" value="Unassembled WGS sequence"/>
</dbReference>
<feature type="compositionally biased region" description="Basic and acidic residues" evidence="1">
    <location>
        <begin position="47"/>
        <end position="59"/>
    </location>
</feature>
<dbReference type="AlphaFoldDB" id="A0AAV4TR61"/>
<gene>
    <name evidence="2" type="ORF">CEXT_121361</name>
</gene>
<reference evidence="2 3" key="1">
    <citation type="submission" date="2021-06" db="EMBL/GenBank/DDBJ databases">
        <title>Caerostris extrusa draft genome.</title>
        <authorList>
            <person name="Kono N."/>
            <person name="Arakawa K."/>
        </authorList>
    </citation>
    <scope>NUCLEOTIDE SEQUENCE [LARGE SCALE GENOMIC DNA]</scope>
</reference>
<comment type="caution">
    <text evidence="2">The sequence shown here is derived from an EMBL/GenBank/DDBJ whole genome shotgun (WGS) entry which is preliminary data.</text>
</comment>
<organism evidence="2 3">
    <name type="scientific">Caerostris extrusa</name>
    <name type="common">Bark spider</name>
    <name type="synonym">Caerostris bankana</name>
    <dbReference type="NCBI Taxonomy" id="172846"/>
    <lineage>
        <taxon>Eukaryota</taxon>
        <taxon>Metazoa</taxon>
        <taxon>Ecdysozoa</taxon>
        <taxon>Arthropoda</taxon>
        <taxon>Chelicerata</taxon>
        <taxon>Arachnida</taxon>
        <taxon>Araneae</taxon>
        <taxon>Araneomorphae</taxon>
        <taxon>Entelegynae</taxon>
        <taxon>Araneoidea</taxon>
        <taxon>Araneidae</taxon>
        <taxon>Caerostris</taxon>
    </lineage>
</organism>
<accession>A0AAV4TR61</accession>
<sequence>MSVGEAESMARVAFCVVFVKYKVVAKRESGISAGPAAGVSSLAARPQRSEGSRAKEGCARKHSRHGGRKLVFKFSQLARIEVVRNLTER</sequence>
<name>A0AAV4TR61_CAEEX</name>